<name>A0ABW3YCG8_9ACTN</name>
<proteinExistence type="predicted"/>
<keyword evidence="3" id="KW-1185">Reference proteome</keyword>
<keyword evidence="1" id="KW-0732">Signal</keyword>
<reference evidence="3" key="1">
    <citation type="journal article" date="2019" name="Int. J. Syst. Evol. Microbiol.">
        <title>The Global Catalogue of Microorganisms (GCM) 10K type strain sequencing project: providing services to taxonomists for standard genome sequencing and annotation.</title>
        <authorList>
            <consortium name="The Broad Institute Genomics Platform"/>
            <consortium name="The Broad Institute Genome Sequencing Center for Infectious Disease"/>
            <person name="Wu L."/>
            <person name="Ma J."/>
        </authorList>
    </citation>
    <scope>NUCLEOTIDE SEQUENCE [LARGE SCALE GENOMIC DNA]</scope>
    <source>
        <strain evidence="3">JCM 31037</strain>
    </source>
</reference>
<dbReference type="Proteomes" id="UP001597260">
    <property type="component" value="Unassembled WGS sequence"/>
</dbReference>
<evidence type="ECO:0000313" key="2">
    <source>
        <dbReference type="EMBL" id="MFD1322021.1"/>
    </source>
</evidence>
<dbReference type="EMBL" id="JBHTMP010000016">
    <property type="protein sequence ID" value="MFD1322021.1"/>
    <property type="molecule type" value="Genomic_DNA"/>
</dbReference>
<evidence type="ECO:0000256" key="1">
    <source>
        <dbReference type="SAM" id="SignalP"/>
    </source>
</evidence>
<dbReference type="RefSeq" id="WP_377570497.1">
    <property type="nucleotide sequence ID" value="NZ_JBHTMP010000016.1"/>
</dbReference>
<feature type="chain" id="PRO_5045104057" evidence="1">
    <location>
        <begin position="19"/>
        <end position="305"/>
    </location>
</feature>
<organism evidence="2 3">
    <name type="scientific">Micromonospora sonneratiae</name>
    <dbReference type="NCBI Taxonomy" id="1184706"/>
    <lineage>
        <taxon>Bacteria</taxon>
        <taxon>Bacillati</taxon>
        <taxon>Actinomycetota</taxon>
        <taxon>Actinomycetes</taxon>
        <taxon>Micromonosporales</taxon>
        <taxon>Micromonosporaceae</taxon>
        <taxon>Micromonospora</taxon>
    </lineage>
</organism>
<feature type="signal peptide" evidence="1">
    <location>
        <begin position="1"/>
        <end position="18"/>
    </location>
</feature>
<evidence type="ECO:0000313" key="3">
    <source>
        <dbReference type="Proteomes" id="UP001597260"/>
    </source>
</evidence>
<accession>A0ABW3YCG8</accession>
<comment type="caution">
    <text evidence="2">The sequence shown here is derived from an EMBL/GenBank/DDBJ whole genome shotgun (WGS) entry which is preliminary data.</text>
</comment>
<gene>
    <name evidence="2" type="ORF">ACFQ4H_13045</name>
</gene>
<protein>
    <submittedName>
        <fullName evidence="2">Uncharacterized protein</fullName>
    </submittedName>
</protein>
<sequence>MNRILVRALGVVSLAALAVGYTAGCAADDPPVNGRYRDVSPDQITVTVFKTDKLVALEREQERLRAECMAGRGFTQLTKMDAPVDSQPFVDLNVTPPAFAVQTEDAARQYGFGKNEPAQPAHVISSDPAFDRAFEQCGTVAAEKIGVDFPRVRSQLYELINKINVEVTRMSMTGPAAGDFDRMTAPLLDCLDRHDFHGSGEQKRSLDSYGVGRPMGQVTGPEPAAPKKIPGTVEILPPVAERTYVPTPAESALAVATTRCAREIGYAEKYVAHRLAVVRDVLTSHEAQLVRVTDRLQELAAAQAA</sequence>